<dbReference type="InterPro" id="IPR005331">
    <property type="entry name" value="Sulfotransferase"/>
</dbReference>
<dbReference type="GO" id="GO:0050650">
    <property type="term" value="P:chondroitin sulfate proteoglycan biosynthetic process"/>
    <property type="evidence" value="ECO:0007669"/>
    <property type="project" value="InterPro"/>
</dbReference>
<dbReference type="GO" id="GO:0047756">
    <property type="term" value="F:chondroitin 4-sulfotransferase activity"/>
    <property type="evidence" value="ECO:0007669"/>
    <property type="project" value="InterPro"/>
</dbReference>
<keyword evidence="2" id="KW-1185">Reference proteome</keyword>
<dbReference type="PANTHER" id="PTHR22900">
    <property type="entry name" value="PROTEIN CBG14245-RELATED"/>
    <property type="match status" value="1"/>
</dbReference>
<evidence type="ECO:0000313" key="2">
    <source>
        <dbReference type="Proteomes" id="UP000887575"/>
    </source>
</evidence>
<protein>
    <submittedName>
        <fullName evidence="3">Uncharacterized protein</fullName>
    </submittedName>
</protein>
<proteinExistence type="predicted"/>
<dbReference type="GO" id="GO:0016020">
    <property type="term" value="C:membrane"/>
    <property type="evidence" value="ECO:0007669"/>
    <property type="project" value="InterPro"/>
</dbReference>
<dbReference type="WBParaSite" id="MBELARI_LOCUS6852">
    <property type="protein sequence ID" value="MBELARI_LOCUS6852"/>
    <property type="gene ID" value="MBELARI_LOCUS6852"/>
</dbReference>
<sequence>MFLLIITLILGLFHGSRSLQPVPPQGNAGACASYKFGNLLYLGPAKTMTQMMANIHCEIALLKRDGRITAFRDRRLNTGFGNICFPEQRREMMATSAMVPFTGWRDKERFFIWRDPVDRFLSIYAHMCEREHLCGEAGKNVHTFARGVYRILKDGNFPLGARDQPRLRHHISPQSWYCDISKHHKTDKVIEYTNNRGLMKKRLVRVFRSTDIPRWIWQRALRRIVRKDSQVNLNSHRKYNGHPVTSLHLPTHTGLIEATTTTMRRAARVKRHKRYVERQDCHFFDHILHQNWKFAWEAGRK</sequence>
<dbReference type="InterPro" id="IPR007669">
    <property type="entry name" value="Chst-1-like"/>
</dbReference>
<feature type="signal peptide" evidence="1">
    <location>
        <begin position="1"/>
        <end position="18"/>
    </location>
</feature>
<dbReference type="PANTHER" id="PTHR22900:SF5">
    <property type="entry name" value="PROTEIN CBG14245"/>
    <property type="match status" value="1"/>
</dbReference>
<feature type="chain" id="PRO_5042269613" evidence="1">
    <location>
        <begin position="19"/>
        <end position="301"/>
    </location>
</feature>
<evidence type="ECO:0000313" key="3">
    <source>
        <dbReference type="WBParaSite" id="MBELARI_LOCUS6852"/>
    </source>
</evidence>
<accession>A0AAF3FIC0</accession>
<evidence type="ECO:0000256" key="1">
    <source>
        <dbReference type="SAM" id="SignalP"/>
    </source>
</evidence>
<keyword evidence="1" id="KW-0732">Signal</keyword>
<dbReference type="Proteomes" id="UP000887575">
    <property type="component" value="Unassembled WGS sequence"/>
</dbReference>
<reference evidence="3" key="1">
    <citation type="submission" date="2024-02" db="UniProtKB">
        <authorList>
            <consortium name="WormBaseParasite"/>
        </authorList>
    </citation>
    <scope>IDENTIFICATION</scope>
</reference>
<name>A0AAF3FIC0_9BILA</name>
<dbReference type="Pfam" id="PF03567">
    <property type="entry name" value="Sulfotransfer_2"/>
    <property type="match status" value="1"/>
</dbReference>
<organism evidence="2 3">
    <name type="scientific">Mesorhabditis belari</name>
    <dbReference type="NCBI Taxonomy" id="2138241"/>
    <lineage>
        <taxon>Eukaryota</taxon>
        <taxon>Metazoa</taxon>
        <taxon>Ecdysozoa</taxon>
        <taxon>Nematoda</taxon>
        <taxon>Chromadorea</taxon>
        <taxon>Rhabditida</taxon>
        <taxon>Rhabditina</taxon>
        <taxon>Rhabditomorpha</taxon>
        <taxon>Rhabditoidea</taxon>
        <taxon>Rhabditidae</taxon>
        <taxon>Mesorhabditinae</taxon>
        <taxon>Mesorhabditis</taxon>
    </lineage>
</organism>
<dbReference type="GO" id="GO:1902884">
    <property type="term" value="P:positive regulation of response to oxidative stress"/>
    <property type="evidence" value="ECO:0007669"/>
    <property type="project" value="InterPro"/>
</dbReference>
<dbReference type="AlphaFoldDB" id="A0AAF3FIC0"/>